<reference evidence="3 4" key="1">
    <citation type="submission" date="2018-07" db="EMBL/GenBank/DDBJ databases">
        <title>Freshwater and sediment microbial communities from various areas in North America, analyzing microbe dynamics in response to fracking.</title>
        <authorList>
            <person name="Lamendella R."/>
        </authorList>
    </citation>
    <scope>NUCLEOTIDE SEQUENCE [LARGE SCALE GENOMIC DNA]</scope>
    <source>
        <strain evidence="3 4">160A</strain>
    </source>
</reference>
<dbReference type="RefSeq" id="WP_219885138.1">
    <property type="nucleotide sequence ID" value="NZ_PVTS01000004.1"/>
</dbReference>
<dbReference type="EMBL" id="QPIZ01000019">
    <property type="protein sequence ID" value="RCW31088.1"/>
    <property type="molecule type" value="Genomic_DNA"/>
</dbReference>
<dbReference type="STRING" id="1168289.GCA_000259075_00721"/>
<name>A0A2T0XPV5_9BACT</name>
<organism evidence="3 4">
    <name type="scientific">Marinilabilia salmonicolor</name>
    <dbReference type="NCBI Taxonomy" id="989"/>
    <lineage>
        <taxon>Bacteria</taxon>
        <taxon>Pseudomonadati</taxon>
        <taxon>Bacteroidota</taxon>
        <taxon>Bacteroidia</taxon>
        <taxon>Marinilabiliales</taxon>
        <taxon>Marinilabiliaceae</taxon>
        <taxon>Marinilabilia</taxon>
    </lineage>
</organism>
<proteinExistence type="predicted"/>
<evidence type="ECO:0000313" key="3">
    <source>
        <dbReference type="EMBL" id="RCW31088.1"/>
    </source>
</evidence>
<dbReference type="Proteomes" id="UP000252733">
    <property type="component" value="Unassembled WGS sequence"/>
</dbReference>
<keyword evidence="1" id="KW-0472">Membrane</keyword>
<evidence type="ECO:0000313" key="4">
    <source>
        <dbReference type="Proteomes" id="UP000252733"/>
    </source>
</evidence>
<keyword evidence="1" id="KW-0812">Transmembrane</keyword>
<protein>
    <recommendedName>
        <fullName evidence="2">DUF5808 domain-containing protein</fullName>
    </recommendedName>
</protein>
<dbReference type="Pfam" id="PF19124">
    <property type="entry name" value="DUF5808"/>
    <property type="match status" value="1"/>
</dbReference>
<gene>
    <name evidence="3" type="ORF">DFO77_11954</name>
</gene>
<sequence>MKTKRDQQLLNIMSRNPDNWKGVFYFNRKDPRLVVPKQIPSMGWTLNFASPYSWITLIGIILIIIASSYFL</sequence>
<keyword evidence="4" id="KW-1185">Reference proteome</keyword>
<evidence type="ECO:0000256" key="1">
    <source>
        <dbReference type="SAM" id="Phobius"/>
    </source>
</evidence>
<accession>A0A2T0XPV5</accession>
<feature type="domain" description="DUF5808" evidence="2">
    <location>
        <begin position="28"/>
        <end position="54"/>
    </location>
</feature>
<evidence type="ECO:0000259" key="2">
    <source>
        <dbReference type="Pfam" id="PF19124"/>
    </source>
</evidence>
<feature type="transmembrane region" description="Helical" evidence="1">
    <location>
        <begin position="52"/>
        <end position="70"/>
    </location>
</feature>
<comment type="caution">
    <text evidence="3">The sequence shown here is derived from an EMBL/GenBank/DDBJ whole genome shotgun (WGS) entry which is preliminary data.</text>
</comment>
<dbReference type="InterPro" id="IPR043831">
    <property type="entry name" value="DUF5808"/>
</dbReference>
<dbReference type="AlphaFoldDB" id="A0A2T0XPV5"/>
<keyword evidence="1" id="KW-1133">Transmembrane helix</keyword>